<dbReference type="EMBL" id="LVLJ01001455">
    <property type="protein sequence ID" value="OAE29486.1"/>
    <property type="molecule type" value="Genomic_DNA"/>
</dbReference>
<evidence type="ECO:0000313" key="3">
    <source>
        <dbReference type="Proteomes" id="UP000077202"/>
    </source>
</evidence>
<protein>
    <submittedName>
        <fullName evidence="2">Uncharacterized protein</fullName>
    </submittedName>
</protein>
<dbReference type="Proteomes" id="UP000077202">
    <property type="component" value="Unassembled WGS sequence"/>
</dbReference>
<evidence type="ECO:0000256" key="1">
    <source>
        <dbReference type="SAM" id="MobiDB-lite"/>
    </source>
</evidence>
<reference evidence="2" key="1">
    <citation type="submission" date="2016-03" db="EMBL/GenBank/DDBJ databases">
        <title>Mechanisms controlling the formation of the plant cell surface in tip-growing cells are functionally conserved among land plants.</title>
        <authorList>
            <person name="Honkanen S."/>
            <person name="Jones V.A."/>
            <person name="Morieri G."/>
            <person name="Champion C."/>
            <person name="Hetherington A.J."/>
            <person name="Kelly S."/>
            <person name="Saint-Marcoux D."/>
            <person name="Proust H."/>
            <person name="Prescott H."/>
            <person name="Dolan L."/>
        </authorList>
    </citation>
    <scope>NUCLEOTIDE SEQUENCE [LARGE SCALE GENOMIC DNA]</scope>
    <source>
        <tissue evidence="2">Whole gametophyte</tissue>
    </source>
</reference>
<sequence>MDIGIQEDAYWRMAPLKTKDKVQKLVPLKVLYKELRPFMRELSKLHLDFLLWNWNCISASICKEIIDKNQTKGMDLRGNPMLWTMEHWAKVMGPCAGSDGDLQFEKSSVKLTRMEEFSFGPLFNNGRSGTNGWKTVDYKDPKRRAIALGIIHILRPARTTYITAWQVGFFERVIKGHQVHWARIFYDLVWVNASSRVERTATPTKASAEVATNELTQPLVTGGPSTVPVEILADMTGEPLKERTKIVSPNSLSSEPTRFVRSEDVPQPKIGGELATEFTLSEAILEQIVAEVSGTVGNLSKEPEPPSLEEERLITTAEKREEMHVEALAKAEARRAEEVCIAEELRGKIVEAKTAEEKLRSEVAEIASMGVQTIAKRRNFPLRELAQEVEEVVEDEGHEVDTEDDSSTESRGVGSRGRLTREEGLGATIVREKEAPAGKKPRTTQVLAVSSNTEEDLVVLEQVAAKAVEDVEAAESGSQKVASPRTFTGTVILKTGKDPSAEEVQSQVLSAADMLCVQVFLLLQ</sequence>
<keyword evidence="3" id="KW-1185">Reference proteome</keyword>
<feature type="compositionally biased region" description="Acidic residues" evidence="1">
    <location>
        <begin position="391"/>
        <end position="407"/>
    </location>
</feature>
<gene>
    <name evidence="2" type="ORF">AXG93_1433s1040</name>
</gene>
<name>A0A176WBK2_MARPO</name>
<proteinExistence type="predicted"/>
<dbReference type="AlphaFoldDB" id="A0A176WBK2"/>
<evidence type="ECO:0000313" key="2">
    <source>
        <dbReference type="EMBL" id="OAE29486.1"/>
    </source>
</evidence>
<comment type="caution">
    <text evidence="2">The sequence shown here is derived from an EMBL/GenBank/DDBJ whole genome shotgun (WGS) entry which is preliminary data.</text>
</comment>
<feature type="region of interest" description="Disordered" evidence="1">
    <location>
        <begin position="391"/>
        <end position="419"/>
    </location>
</feature>
<accession>A0A176WBK2</accession>
<organism evidence="2 3">
    <name type="scientific">Marchantia polymorpha subsp. ruderalis</name>
    <dbReference type="NCBI Taxonomy" id="1480154"/>
    <lineage>
        <taxon>Eukaryota</taxon>
        <taxon>Viridiplantae</taxon>
        <taxon>Streptophyta</taxon>
        <taxon>Embryophyta</taxon>
        <taxon>Marchantiophyta</taxon>
        <taxon>Marchantiopsida</taxon>
        <taxon>Marchantiidae</taxon>
        <taxon>Marchantiales</taxon>
        <taxon>Marchantiaceae</taxon>
        <taxon>Marchantia</taxon>
    </lineage>
</organism>